<dbReference type="EMBL" id="FNKM01000002">
    <property type="protein sequence ID" value="SDR26764.1"/>
    <property type="molecule type" value="Genomic_DNA"/>
</dbReference>
<accession>A0ABY0TVW8</accession>
<keyword evidence="2" id="KW-1185">Reference proteome</keyword>
<proteinExistence type="predicted"/>
<reference evidence="1 2" key="1">
    <citation type="submission" date="2016-10" db="EMBL/GenBank/DDBJ databases">
        <authorList>
            <person name="Varghese N."/>
            <person name="Submissions S."/>
        </authorList>
    </citation>
    <scope>NUCLEOTIDE SEQUENCE [LARGE SCALE GENOMIC DNA]</scope>
    <source>
        <strain evidence="1 2">BS2976</strain>
    </source>
</reference>
<comment type="caution">
    <text evidence="1">The sequence shown here is derived from an EMBL/GenBank/DDBJ whole genome shotgun (WGS) entry which is preliminary data.</text>
</comment>
<evidence type="ECO:0008006" key="3">
    <source>
        <dbReference type="Google" id="ProtNLM"/>
    </source>
</evidence>
<evidence type="ECO:0000313" key="2">
    <source>
        <dbReference type="Proteomes" id="UP000198740"/>
    </source>
</evidence>
<dbReference type="Proteomes" id="UP000198740">
    <property type="component" value="Unassembled WGS sequence"/>
</dbReference>
<organism evidence="1 2">
    <name type="scientific">Pseudomonas grimontii</name>
    <dbReference type="NCBI Taxonomy" id="129847"/>
    <lineage>
        <taxon>Bacteria</taxon>
        <taxon>Pseudomonadati</taxon>
        <taxon>Pseudomonadota</taxon>
        <taxon>Gammaproteobacteria</taxon>
        <taxon>Pseudomonadales</taxon>
        <taxon>Pseudomonadaceae</taxon>
        <taxon>Pseudomonas</taxon>
    </lineage>
</organism>
<gene>
    <name evidence="1" type="ORF">SAMN04490186_4556</name>
</gene>
<sequence>MPMKNVTVTGFDTPNLMAPEYPDALNGHDGKIDRLLYDASNGLRFLMQTWKAPDDDDYVTIEWSPVGVNLWTELDTLHFPSQITTPTVERVIPATILNHGRYEFRYKVKNGSAGEYTDFSHASLADIDLFGPFKRLGNSVKPPFVKFPDFLANATDIITQTVIDTNPNFTFEVHSYADWEAGDRVRYWFTQDTPADNGPPLNTLPIAAEGREIDLPNTFFNDPLVLDGTWFFVYQLIDAAGNESELSRTQGRILKRGSSLALDPLIVREIIQNGLIDIPELQAGVRVAIPQYVYQFGDQAIIRWGSQSYGPVTLSGVFDFEVSFPAQLIIDEFGASTLPVSTSTTYTILRSGGPSSPLMPTHILVNLWVPGPLPPKPGEENPHLPSVHLVGPASHPVRDYLTKADFDSAAAIVAQITLWITPSPRMNDIINVYWANTSLLVGTHKLGLEAPGEPIEIGLDKTVLASLGSGFNDLFYTVSEPGSSNENLSQSTSVELDITAPVSFSRPEAPDAVNGLFNCQSNPKIWEGVRIKINKHTAIKPGNEIRLKWIGTTGYAGGGEVIPETVKEFKENWTDADEAVGFHIFVIPYQPYTQPLKNNAGGSASFSVWRGTILIGESISPRYLKFDRAFPTNPITYCGPDGTGPE</sequence>
<evidence type="ECO:0000313" key="1">
    <source>
        <dbReference type="EMBL" id="SDR26764.1"/>
    </source>
</evidence>
<name>A0ABY0TVW8_9PSED</name>
<protein>
    <recommendedName>
        <fullName evidence="3">Minor tail protein</fullName>
    </recommendedName>
</protein>